<feature type="domain" description="Putative endonuclease Z1" evidence="1">
    <location>
        <begin position="480"/>
        <end position="727"/>
    </location>
</feature>
<evidence type="ECO:0000259" key="1">
    <source>
        <dbReference type="Pfam" id="PF10593"/>
    </source>
</evidence>
<dbReference type="EMBL" id="JBIAMX010000013">
    <property type="protein sequence ID" value="MFF0545338.1"/>
    <property type="molecule type" value="Genomic_DNA"/>
</dbReference>
<dbReference type="Proteomes" id="UP001601444">
    <property type="component" value="Unassembled WGS sequence"/>
</dbReference>
<dbReference type="RefSeq" id="WP_387701786.1">
    <property type="nucleotide sequence ID" value="NZ_JBIAMX010000013.1"/>
</dbReference>
<evidence type="ECO:0000313" key="2">
    <source>
        <dbReference type="EMBL" id="MFF0545338.1"/>
    </source>
</evidence>
<organism evidence="2 3">
    <name type="scientific">Nocardia thailandica</name>
    <dbReference type="NCBI Taxonomy" id="257275"/>
    <lineage>
        <taxon>Bacteria</taxon>
        <taxon>Bacillati</taxon>
        <taxon>Actinomycetota</taxon>
        <taxon>Actinomycetes</taxon>
        <taxon>Mycobacteriales</taxon>
        <taxon>Nocardiaceae</taxon>
        <taxon>Nocardia</taxon>
    </lineage>
</organism>
<accession>A0ABW6PT11</accession>
<comment type="caution">
    <text evidence="2">The sequence shown here is derived from an EMBL/GenBank/DDBJ whole genome shotgun (WGS) entry which is preliminary data.</text>
</comment>
<evidence type="ECO:0000313" key="3">
    <source>
        <dbReference type="Proteomes" id="UP001601444"/>
    </source>
</evidence>
<protein>
    <submittedName>
        <fullName evidence="2">Z1 domain-containing protein</fullName>
    </submittedName>
</protein>
<dbReference type="InterPro" id="IPR018310">
    <property type="entry name" value="Put_endonuclease_Z1-dom"/>
</dbReference>
<dbReference type="Pfam" id="PF10593">
    <property type="entry name" value="Z1"/>
    <property type="match status" value="1"/>
</dbReference>
<gene>
    <name evidence="2" type="ORF">ACFYTF_21125</name>
</gene>
<reference evidence="2 3" key="1">
    <citation type="submission" date="2024-10" db="EMBL/GenBank/DDBJ databases">
        <title>The Natural Products Discovery Center: Release of the First 8490 Sequenced Strains for Exploring Actinobacteria Biosynthetic Diversity.</title>
        <authorList>
            <person name="Kalkreuter E."/>
            <person name="Kautsar S.A."/>
            <person name="Yang D."/>
            <person name="Bader C.D."/>
            <person name="Teijaro C.N."/>
            <person name="Fluegel L."/>
            <person name="Davis C.M."/>
            <person name="Simpson J.R."/>
            <person name="Lauterbach L."/>
            <person name="Steele A.D."/>
            <person name="Gui C."/>
            <person name="Meng S."/>
            <person name="Li G."/>
            <person name="Viehrig K."/>
            <person name="Ye F."/>
            <person name="Su P."/>
            <person name="Kiefer A.F."/>
            <person name="Nichols A."/>
            <person name="Cepeda A.J."/>
            <person name="Yan W."/>
            <person name="Fan B."/>
            <person name="Jiang Y."/>
            <person name="Adhikari A."/>
            <person name="Zheng C.-J."/>
            <person name="Schuster L."/>
            <person name="Cowan T.M."/>
            <person name="Smanski M.J."/>
            <person name="Chevrette M.G."/>
            <person name="De Carvalho L.P.S."/>
            <person name="Shen B."/>
        </authorList>
    </citation>
    <scope>NUCLEOTIDE SEQUENCE [LARGE SCALE GENOMIC DNA]</scope>
    <source>
        <strain evidence="2 3">NPDC004045</strain>
    </source>
</reference>
<name>A0ABW6PT11_9NOCA</name>
<keyword evidence="3" id="KW-1185">Reference proteome</keyword>
<sequence>MSAAAIRLRLHEAVLGEMAGTRPRNLVSSMRYQAEDLAGAAEFATEEDFREALLLVTENADLVRMWRTRLYQWDFEPSPDWSDAEPRTDERRAHLCLRLGVDLATAKLLEANAPVPALPPPVVIGQRFEPWYRHRSQKFSRHSREGYWNNYRLLLTGKHWSAEAVADLDAATDAVVERLADPTSPTAYQAKGLVVGYVQSGKTANFTGVVAKALDAGYRLVIVLSGTLNLLRAQTQRRLDMELVGRENILRGAADHESDYRDDPAWIERRFLELGELPSLQGWFDIHRLTTRDNDYRSLQQGIYALEFEKREPALPLYDPANLPHTAARLMVVKKNKTVLTKLVKDLRKIKTPLSEIPVLIIDDESDEASVNTTRLTTDTERTAINQSLSELLTMLPRAQYLGYTATPYANVFIDPSDAADIFPKDFLLSLERPLGYMGATDFHDIDSAVPEHERTYANSNEKAHVRDVVVADEDDTDALVQAVDMFVLAAAMKIYREEHGLGDGYFTHHTMLVHESSFVADHRDLFARLTGIWRDADYAGPGGHARLRELFDTDVALVSAARADGDPVPPSFDDLRPHLAPAVFRIGGDQQPIIVVNGDTAVETGEADFDKRPIWKILVGGQKLARGFTVEGLTVSYFRRRAGNMSALMQMGRWFGFRRGYRDLVRLYIGREESGPGRKTFDLYQMFEAICQDEDAFRRELRQYATTVDGEPQVTPAQVPPLVSQHLPLLPPTSKNKMYNARLVEVRSPGRWREPTAYPTSGADLRHNVCAWAPLLRDLSTAPTSFSYHFPDGASTHEVGAHHTLVAADRVLDVLESLRWRAERQFAPDLEYLRAITADGDVRDWALLCPYPNRTAAQLPLADHLLPRWDRARRRDPLFGTISYHWHRTIARRVAGAMEYSGDPATESLVAPRRGAILVHPVVEPAHLADIAPDGTLDPGKIVLTFGFIAPATALGRDSRVVRFETKDASTESVVVEVV</sequence>
<proteinExistence type="predicted"/>